<feature type="transmembrane region" description="Helical" evidence="8">
    <location>
        <begin position="241"/>
        <end position="264"/>
    </location>
</feature>
<evidence type="ECO:0000256" key="7">
    <source>
        <dbReference type="ARBA" id="ARBA00023136"/>
    </source>
</evidence>
<dbReference type="CDD" id="cd04187">
    <property type="entry name" value="DPM1_like_bac"/>
    <property type="match status" value="1"/>
</dbReference>
<keyword evidence="3" id="KW-0808">Transferase</keyword>
<dbReference type="InterPro" id="IPR029044">
    <property type="entry name" value="Nucleotide-diphossugar_trans"/>
</dbReference>
<evidence type="ECO:0000313" key="11">
    <source>
        <dbReference type="Proteomes" id="UP001501337"/>
    </source>
</evidence>
<keyword evidence="6 8" id="KW-1133">Transmembrane helix</keyword>
<evidence type="ECO:0000256" key="5">
    <source>
        <dbReference type="ARBA" id="ARBA00022985"/>
    </source>
</evidence>
<evidence type="ECO:0000256" key="4">
    <source>
        <dbReference type="ARBA" id="ARBA00022692"/>
    </source>
</evidence>
<proteinExistence type="predicted"/>
<evidence type="ECO:0000313" key="10">
    <source>
        <dbReference type="EMBL" id="GAA3978877.1"/>
    </source>
</evidence>
<evidence type="ECO:0000259" key="9">
    <source>
        <dbReference type="Pfam" id="PF00535"/>
    </source>
</evidence>
<feature type="transmembrane region" description="Helical" evidence="8">
    <location>
        <begin position="270"/>
        <end position="293"/>
    </location>
</feature>
<protein>
    <submittedName>
        <fullName evidence="10">Glycosyltransferase</fullName>
    </submittedName>
</protein>
<keyword evidence="1" id="KW-1003">Cell membrane</keyword>
<keyword evidence="7 8" id="KW-0472">Membrane</keyword>
<dbReference type="PANTHER" id="PTHR48090">
    <property type="entry name" value="UNDECAPRENYL-PHOSPHATE 4-DEOXY-4-FORMAMIDO-L-ARABINOSE TRANSFERASE-RELATED"/>
    <property type="match status" value="1"/>
</dbReference>
<dbReference type="PANTHER" id="PTHR48090:SF3">
    <property type="entry name" value="UNDECAPRENYL-PHOSPHATE 4-DEOXY-4-FORMAMIDO-L-ARABINOSE TRANSFERASE"/>
    <property type="match status" value="1"/>
</dbReference>
<dbReference type="Gene3D" id="3.90.550.10">
    <property type="entry name" value="Spore Coat Polysaccharide Biosynthesis Protein SpsA, Chain A"/>
    <property type="match status" value="1"/>
</dbReference>
<name>A0ABP7Q9K9_9GAMM</name>
<feature type="domain" description="Glycosyltransferase 2-like" evidence="9">
    <location>
        <begin position="6"/>
        <end position="174"/>
    </location>
</feature>
<evidence type="ECO:0000256" key="1">
    <source>
        <dbReference type="ARBA" id="ARBA00022475"/>
    </source>
</evidence>
<dbReference type="EMBL" id="BAABBO010000023">
    <property type="protein sequence ID" value="GAA3978877.1"/>
    <property type="molecule type" value="Genomic_DNA"/>
</dbReference>
<dbReference type="SUPFAM" id="SSF53448">
    <property type="entry name" value="Nucleotide-diphospho-sugar transferases"/>
    <property type="match status" value="1"/>
</dbReference>
<dbReference type="RefSeq" id="WP_344809634.1">
    <property type="nucleotide sequence ID" value="NZ_BAABBO010000023.1"/>
</dbReference>
<keyword evidence="5" id="KW-0448">Lipopolysaccharide biosynthesis</keyword>
<evidence type="ECO:0000256" key="8">
    <source>
        <dbReference type="SAM" id="Phobius"/>
    </source>
</evidence>
<evidence type="ECO:0000256" key="6">
    <source>
        <dbReference type="ARBA" id="ARBA00022989"/>
    </source>
</evidence>
<gene>
    <name evidence="10" type="ORF">GCM10022278_39320</name>
</gene>
<dbReference type="InterPro" id="IPR001173">
    <property type="entry name" value="Glyco_trans_2-like"/>
</dbReference>
<dbReference type="Pfam" id="PF00535">
    <property type="entry name" value="Glycos_transf_2"/>
    <property type="match status" value="1"/>
</dbReference>
<keyword evidence="2" id="KW-0328">Glycosyltransferase</keyword>
<evidence type="ECO:0000256" key="3">
    <source>
        <dbReference type="ARBA" id="ARBA00022679"/>
    </source>
</evidence>
<evidence type="ECO:0000256" key="2">
    <source>
        <dbReference type="ARBA" id="ARBA00022676"/>
    </source>
</evidence>
<accession>A0ABP7Q9K9</accession>
<organism evidence="10 11">
    <name type="scientific">Allohahella marinimesophila</name>
    <dbReference type="NCBI Taxonomy" id="1054972"/>
    <lineage>
        <taxon>Bacteria</taxon>
        <taxon>Pseudomonadati</taxon>
        <taxon>Pseudomonadota</taxon>
        <taxon>Gammaproteobacteria</taxon>
        <taxon>Oceanospirillales</taxon>
        <taxon>Hahellaceae</taxon>
        <taxon>Allohahella</taxon>
    </lineage>
</organism>
<keyword evidence="11" id="KW-1185">Reference proteome</keyword>
<reference evidence="11" key="1">
    <citation type="journal article" date="2019" name="Int. J. Syst. Evol. Microbiol.">
        <title>The Global Catalogue of Microorganisms (GCM) 10K type strain sequencing project: providing services to taxonomists for standard genome sequencing and annotation.</title>
        <authorList>
            <consortium name="The Broad Institute Genomics Platform"/>
            <consortium name="The Broad Institute Genome Sequencing Center for Infectious Disease"/>
            <person name="Wu L."/>
            <person name="Ma J."/>
        </authorList>
    </citation>
    <scope>NUCLEOTIDE SEQUENCE [LARGE SCALE GENOMIC DNA]</scope>
    <source>
        <strain evidence="11">JCM 17555</strain>
    </source>
</reference>
<comment type="caution">
    <text evidence="10">The sequence shown here is derived from an EMBL/GenBank/DDBJ whole genome shotgun (WGS) entry which is preliminary data.</text>
</comment>
<sequence length="342" mass="38032">MAIELSVVVPLYNEEDNVRLMFERIDEALQPFAGRYEIIFVDDGSRDRTFEVASEIAANTPYLRVITFRRNYGQTPAMAAGIDNAVGELIVTMDGDLQNDPSDIPFMVEKLRAGDGEGNRYDIVVGWRHNRQDKLVTRKIPSMIANRLIGKVTGVPIKDNGCSLKVYRAEVMQKMPFYNEMHRFIPALLSLGGARVAEVKVKHHARQFGESKYGLSRIYKVLFDLLTMKTILSLITHPVRWFLRLALIPSLLTLISLIFVVSGVASGETIVVSATHAVLFLNLTLFLVSLGFISELIYNKSPLDLGEVAPLTARLDLYSGNTEIDEPARAGTSSSDTNKIPG</sequence>
<keyword evidence="4 8" id="KW-0812">Transmembrane</keyword>
<dbReference type="Proteomes" id="UP001501337">
    <property type="component" value="Unassembled WGS sequence"/>
</dbReference>
<dbReference type="InterPro" id="IPR050256">
    <property type="entry name" value="Glycosyltransferase_2"/>
</dbReference>